<feature type="non-terminal residue" evidence="5">
    <location>
        <position position="156"/>
    </location>
</feature>
<evidence type="ECO:0000313" key="6">
    <source>
        <dbReference type="Proteomes" id="UP001357485"/>
    </source>
</evidence>
<feature type="repeat" description="WD" evidence="3">
    <location>
        <begin position="76"/>
        <end position="108"/>
    </location>
</feature>
<dbReference type="EC" id="5.2.1.8" evidence="5"/>
<evidence type="ECO:0000256" key="1">
    <source>
        <dbReference type="ARBA" id="ARBA00022574"/>
    </source>
</evidence>
<dbReference type="PANTHER" id="PTHR19848:SF8">
    <property type="entry name" value="F-BOX AND WD REPEAT DOMAIN CONTAINING 7"/>
    <property type="match status" value="1"/>
</dbReference>
<dbReference type="PROSITE" id="PS50294">
    <property type="entry name" value="WD_REPEATS_REGION"/>
    <property type="match status" value="1"/>
</dbReference>
<dbReference type="Proteomes" id="UP001357485">
    <property type="component" value="Unassembled WGS sequence"/>
</dbReference>
<accession>A0ABR0LTT7</accession>
<protein>
    <submittedName>
        <fullName evidence="5">Peptidyl-prolyl cis-trans isomerase cyp15</fullName>
        <ecNumber evidence="5">5.2.1.8</ecNumber>
    </submittedName>
</protein>
<feature type="repeat" description="WD" evidence="3">
    <location>
        <begin position="120"/>
        <end position="156"/>
    </location>
</feature>
<feature type="region of interest" description="Disordered" evidence="4">
    <location>
        <begin position="1"/>
        <end position="54"/>
    </location>
</feature>
<dbReference type="InterPro" id="IPR036322">
    <property type="entry name" value="WD40_repeat_dom_sf"/>
</dbReference>
<dbReference type="SUPFAM" id="SSF50978">
    <property type="entry name" value="WD40 repeat-like"/>
    <property type="match status" value="1"/>
</dbReference>
<dbReference type="InterPro" id="IPR001680">
    <property type="entry name" value="WD40_rpt"/>
</dbReference>
<keyword evidence="1 3" id="KW-0853">WD repeat</keyword>
<dbReference type="EMBL" id="JAVRRA010010710">
    <property type="protein sequence ID" value="KAK5241300.1"/>
    <property type="molecule type" value="Genomic_DNA"/>
</dbReference>
<organism evidence="5 6">
    <name type="scientific">Cryomyces antarcticus</name>
    <dbReference type="NCBI Taxonomy" id="329879"/>
    <lineage>
        <taxon>Eukaryota</taxon>
        <taxon>Fungi</taxon>
        <taxon>Dikarya</taxon>
        <taxon>Ascomycota</taxon>
        <taxon>Pezizomycotina</taxon>
        <taxon>Dothideomycetes</taxon>
        <taxon>Dothideomycetes incertae sedis</taxon>
        <taxon>Cryomyces</taxon>
    </lineage>
</organism>
<reference evidence="5 6" key="1">
    <citation type="submission" date="2023-08" db="EMBL/GenBank/DDBJ databases">
        <title>Black Yeasts Isolated from many extreme environments.</title>
        <authorList>
            <person name="Coleine C."/>
            <person name="Stajich J.E."/>
            <person name="Selbmann L."/>
        </authorList>
    </citation>
    <scope>NUCLEOTIDE SEQUENCE [LARGE SCALE GENOMIC DNA]</scope>
    <source>
        <strain evidence="5 6">CCFEE 536</strain>
    </source>
</reference>
<feature type="compositionally biased region" description="Acidic residues" evidence="4">
    <location>
        <begin position="31"/>
        <end position="41"/>
    </location>
</feature>
<evidence type="ECO:0000256" key="3">
    <source>
        <dbReference type="PROSITE-ProRule" id="PRU00221"/>
    </source>
</evidence>
<dbReference type="PANTHER" id="PTHR19848">
    <property type="entry name" value="WD40 REPEAT PROTEIN"/>
    <property type="match status" value="1"/>
</dbReference>
<keyword evidence="2" id="KW-0677">Repeat</keyword>
<dbReference type="PROSITE" id="PS50082">
    <property type="entry name" value="WD_REPEATS_2"/>
    <property type="match status" value="2"/>
</dbReference>
<comment type="caution">
    <text evidence="5">The sequence shown here is derived from an EMBL/GenBank/DDBJ whole genome shotgun (WGS) entry which is preliminary data.</text>
</comment>
<name>A0ABR0LTT7_9PEZI</name>
<keyword evidence="6" id="KW-1185">Reference proteome</keyword>
<evidence type="ECO:0000256" key="4">
    <source>
        <dbReference type="SAM" id="MobiDB-lite"/>
    </source>
</evidence>
<proteinExistence type="predicted"/>
<dbReference type="GO" id="GO:0003755">
    <property type="term" value="F:peptidyl-prolyl cis-trans isomerase activity"/>
    <property type="evidence" value="ECO:0007669"/>
    <property type="project" value="UniProtKB-EC"/>
</dbReference>
<dbReference type="InterPro" id="IPR015943">
    <property type="entry name" value="WD40/YVTN_repeat-like_dom_sf"/>
</dbReference>
<dbReference type="Gene3D" id="2.130.10.10">
    <property type="entry name" value="YVTN repeat-like/Quinoprotein amine dehydrogenase"/>
    <property type="match status" value="1"/>
</dbReference>
<keyword evidence="5" id="KW-0413">Isomerase</keyword>
<gene>
    <name evidence="5" type="primary">cyp15_2</name>
    <name evidence="5" type="ORF">LTR16_009528</name>
</gene>
<dbReference type="SMART" id="SM00320">
    <property type="entry name" value="WD40"/>
    <property type="match status" value="2"/>
</dbReference>
<evidence type="ECO:0000313" key="5">
    <source>
        <dbReference type="EMBL" id="KAK5241300.1"/>
    </source>
</evidence>
<dbReference type="Pfam" id="PF00400">
    <property type="entry name" value="WD40"/>
    <property type="match status" value="2"/>
</dbReference>
<sequence length="156" mass="16823">MALPAPASPHGTKRPRSELEGNGSTTTEAPAPDDDSSDDDMGPALPSAVPPKKRRKLPYESLYVAALPASPRYSKSLMHKEQLCFTTFTPTTDFLITSSADGVVKFWKKVSGDVEFVKEFRAHNGEIKSVSVSADGRSFATAGADRSVKIFDVVTF</sequence>
<evidence type="ECO:0000256" key="2">
    <source>
        <dbReference type="ARBA" id="ARBA00022737"/>
    </source>
</evidence>